<dbReference type="InterPro" id="IPR036283">
    <property type="entry name" value="NOB1_Zf-like_sf"/>
</dbReference>
<evidence type="ECO:0000256" key="3">
    <source>
        <dbReference type="ARBA" id="ARBA00022723"/>
    </source>
</evidence>
<dbReference type="InterPro" id="IPR017117">
    <property type="entry name" value="Nob1_euk"/>
</dbReference>
<dbReference type="EMBL" id="JAVRRG010000141">
    <property type="protein sequence ID" value="KAK5081093.1"/>
    <property type="molecule type" value="Genomic_DNA"/>
</dbReference>
<keyword evidence="12" id="KW-0255">Endonuclease</keyword>
<evidence type="ECO:0000256" key="2">
    <source>
        <dbReference type="ARBA" id="ARBA00022722"/>
    </source>
</evidence>
<dbReference type="PANTHER" id="PTHR12814:SF2">
    <property type="entry name" value="RNA-BINDING PROTEIN NOB1"/>
    <property type="match status" value="1"/>
</dbReference>
<comment type="similarity">
    <text evidence="1 7">Belongs to the NOB1 family.</text>
</comment>
<feature type="domain" description="Ribonuclease PIN" evidence="11">
    <location>
        <begin position="13"/>
        <end position="104"/>
    </location>
</feature>
<dbReference type="Gene3D" id="6.20.210.10">
    <property type="entry name" value="Nin one binding (NOB1), Zn-ribbon-like"/>
    <property type="match status" value="1"/>
</dbReference>
<feature type="region of interest" description="Disordered" evidence="8">
    <location>
        <begin position="371"/>
        <end position="394"/>
    </location>
</feature>
<name>A0ABR0K1Y3_9EURO</name>
<evidence type="ECO:0000256" key="4">
    <source>
        <dbReference type="ARBA" id="ARBA00022801"/>
    </source>
</evidence>
<reference evidence="12 13" key="1">
    <citation type="submission" date="2023-08" db="EMBL/GenBank/DDBJ databases">
        <title>Black Yeasts Isolated from many extreme environments.</title>
        <authorList>
            <person name="Coleine C."/>
            <person name="Stajich J.E."/>
            <person name="Selbmann L."/>
        </authorList>
    </citation>
    <scope>NUCLEOTIDE SEQUENCE [LARGE SCALE GENOMIC DNA]</scope>
    <source>
        <strain evidence="12 13">CCFEE 5885</strain>
    </source>
</reference>
<gene>
    <name evidence="12" type="primary">nob1</name>
    <name evidence="12" type="ORF">LTR24_008309</name>
</gene>
<comment type="subcellular location">
    <subcellularLocation>
        <location evidence="7">Nucleus</location>
        <location evidence="7">Nucleolus</location>
    </subcellularLocation>
</comment>
<comment type="function">
    <text evidence="7">Required for the synthesis of 40S ribosome subunits. Has a role in processing 20S pre-rRNA into the mature 18S rRNA, where it is required for cleavage at the 3' end of the mature 18S rRNA (D-site). Accompanies the 20S pre-rRNA from the nucleus to the cytoplasm.</text>
</comment>
<dbReference type="InterPro" id="IPR039907">
    <property type="entry name" value="NOB1"/>
</dbReference>
<keyword evidence="9" id="KW-0472">Membrane</keyword>
<feature type="domain" description="Nin one binding (NOB1) Zn-ribbon-like" evidence="10">
    <location>
        <begin position="264"/>
        <end position="335"/>
    </location>
</feature>
<keyword evidence="2" id="KW-0540">Nuclease</keyword>
<feature type="compositionally biased region" description="Basic and acidic residues" evidence="8">
    <location>
        <begin position="163"/>
        <end position="174"/>
    </location>
</feature>
<dbReference type="InterPro" id="IPR014881">
    <property type="entry name" value="NOB1_Zn-bd"/>
</dbReference>
<dbReference type="Pfam" id="PF17146">
    <property type="entry name" value="PIN_6"/>
    <property type="match status" value="1"/>
</dbReference>
<dbReference type="PANTHER" id="PTHR12814">
    <property type="entry name" value="RNA-BINDING PROTEIN NOB1"/>
    <property type="match status" value="1"/>
</dbReference>
<evidence type="ECO:0000313" key="13">
    <source>
        <dbReference type="Proteomes" id="UP001345013"/>
    </source>
</evidence>
<comment type="caution">
    <text evidence="12">The sequence shown here is derived from an EMBL/GenBank/DDBJ whole genome shotgun (WGS) entry which is preliminary data.</text>
</comment>
<dbReference type="Gene3D" id="3.40.50.1010">
    <property type="entry name" value="5'-nuclease"/>
    <property type="match status" value="1"/>
</dbReference>
<dbReference type="InterPro" id="IPR033411">
    <property type="entry name" value="Ribonuclease_PIN"/>
</dbReference>
<evidence type="ECO:0000313" key="12">
    <source>
        <dbReference type="EMBL" id="KAK5081093.1"/>
    </source>
</evidence>
<dbReference type="PIRSF" id="PIRSF037125">
    <property type="entry name" value="D-site_20S_pre-rRNA_nuclease"/>
    <property type="match status" value="1"/>
</dbReference>
<keyword evidence="5 7" id="KW-0862">Zinc</keyword>
<evidence type="ECO:0000259" key="10">
    <source>
        <dbReference type="Pfam" id="PF08772"/>
    </source>
</evidence>
<evidence type="ECO:0000256" key="9">
    <source>
        <dbReference type="SAM" id="Phobius"/>
    </source>
</evidence>
<keyword evidence="9" id="KW-0812">Transmembrane</keyword>
<evidence type="ECO:0000256" key="5">
    <source>
        <dbReference type="ARBA" id="ARBA00022833"/>
    </source>
</evidence>
<keyword evidence="6 7" id="KW-0539">Nucleus</keyword>
<evidence type="ECO:0000256" key="8">
    <source>
        <dbReference type="SAM" id="MobiDB-lite"/>
    </source>
</evidence>
<organism evidence="12 13">
    <name type="scientific">Lithohypha guttulata</name>
    <dbReference type="NCBI Taxonomy" id="1690604"/>
    <lineage>
        <taxon>Eukaryota</taxon>
        <taxon>Fungi</taxon>
        <taxon>Dikarya</taxon>
        <taxon>Ascomycota</taxon>
        <taxon>Pezizomycotina</taxon>
        <taxon>Eurotiomycetes</taxon>
        <taxon>Chaetothyriomycetidae</taxon>
        <taxon>Chaetothyriales</taxon>
        <taxon>Trichomeriaceae</taxon>
        <taxon>Lithohypha</taxon>
    </lineage>
</organism>
<accession>A0ABR0K1Y3</accession>
<dbReference type="Pfam" id="PF08772">
    <property type="entry name" value="Zn_ribbon_NOB1"/>
    <property type="match status" value="1"/>
</dbReference>
<dbReference type="CDD" id="cd09876">
    <property type="entry name" value="PIN_Nob1-like"/>
    <property type="match status" value="1"/>
</dbReference>
<dbReference type="GO" id="GO:0004519">
    <property type="term" value="F:endonuclease activity"/>
    <property type="evidence" value="ECO:0007669"/>
    <property type="project" value="UniProtKB-KW"/>
</dbReference>
<keyword evidence="4" id="KW-0378">Hydrolase</keyword>
<dbReference type="SUPFAM" id="SSF144206">
    <property type="entry name" value="NOB1 zinc finger-like"/>
    <property type="match status" value="1"/>
</dbReference>
<protein>
    <recommendedName>
        <fullName evidence="7">20S-pre-rRNA D-site endonuclease NOB1</fullName>
    </recommendedName>
</protein>
<dbReference type="Proteomes" id="UP001345013">
    <property type="component" value="Unassembled WGS sequence"/>
</dbReference>
<evidence type="ECO:0000256" key="1">
    <source>
        <dbReference type="ARBA" id="ARBA00005858"/>
    </source>
</evidence>
<feature type="region of interest" description="Disordered" evidence="8">
    <location>
        <begin position="332"/>
        <end position="354"/>
    </location>
</feature>
<keyword evidence="3 7" id="KW-0479">Metal-binding</keyword>
<evidence type="ECO:0000256" key="6">
    <source>
        <dbReference type="ARBA" id="ARBA00023242"/>
    </source>
</evidence>
<evidence type="ECO:0000259" key="11">
    <source>
        <dbReference type="Pfam" id="PF17146"/>
    </source>
</evidence>
<keyword evidence="13" id="KW-1185">Reference proteome</keyword>
<proteinExistence type="inferred from homology"/>
<feature type="region of interest" description="Disordered" evidence="8">
    <location>
        <begin position="158"/>
        <end position="228"/>
    </location>
</feature>
<evidence type="ECO:0000256" key="7">
    <source>
        <dbReference type="PIRNR" id="PIRNR037125"/>
    </source>
</evidence>
<keyword evidence="9" id="KW-1133">Transmembrane helix</keyword>
<sequence>MALATENKPVHTILLDASPILLNTPSISTLKATCTTLVTTAAVVSEIRGEEARTRFETLYKPFVEVRSPKPESVKFARDFARRTGDLAVLSETDVEVLALAYDLECERNGGDWRLRNTPGQKRVNGRPPVKEDATTDSQVPQDKDSLVEDVTQTLQHAAIHSSEVDAKTEKNDTQTESEEGQELTENDEIVPEPAEDESADSDDGWITPSNIKRKQAKDEGGADTSKPLQKTLQVATMTGDFAMQNVLLQINLNLLSTKTCKRISNIKQTIFRCHACFQTTRDMTKQFCPRCGKPTLTRVSCTTNDKGEVKLHLKSNFQWNNRGNVYSIPKPTAGNANQKWKGPKTGGGQSGWGNDLILAEDQKEYLRAVNGQKRSKQKDPMDEDSLPSILTGDRSRNGRIQRLSAMFYCPAVPPAYGIYAFVVVGGLLGINAS</sequence>
<feature type="transmembrane region" description="Helical" evidence="9">
    <location>
        <begin position="406"/>
        <end position="431"/>
    </location>
</feature>
<feature type="region of interest" description="Disordered" evidence="8">
    <location>
        <begin position="110"/>
        <end position="144"/>
    </location>
</feature>
<feature type="compositionally biased region" description="Acidic residues" evidence="8">
    <location>
        <begin position="176"/>
        <end position="204"/>
    </location>
</feature>